<gene>
    <name evidence="1" type="ORF">ENT37_14810</name>
</gene>
<evidence type="ECO:0000313" key="1">
    <source>
        <dbReference type="EMBL" id="HGS23122.1"/>
    </source>
</evidence>
<dbReference type="Gene3D" id="3.40.190.10">
    <property type="entry name" value="Periplasmic binding protein-like II"/>
    <property type="match status" value="1"/>
</dbReference>
<name>A0A7C4KJ66_9CHLR</name>
<organism evidence="1">
    <name type="scientific">Anaerolinea thermolimosa</name>
    <dbReference type="NCBI Taxonomy" id="229919"/>
    <lineage>
        <taxon>Bacteria</taxon>
        <taxon>Bacillati</taxon>
        <taxon>Chloroflexota</taxon>
        <taxon>Anaerolineae</taxon>
        <taxon>Anaerolineales</taxon>
        <taxon>Anaerolineaceae</taxon>
        <taxon>Anaerolinea</taxon>
    </lineage>
</organism>
<evidence type="ECO:0008006" key="2">
    <source>
        <dbReference type="Google" id="ProtNLM"/>
    </source>
</evidence>
<sequence length="255" mass="27461">MDKPYFFRLRFFLFLLREIPALLGALGLAACGALPTPLPPPPTEWIRLQISPTLANQMGLFSACTPSGFGLAVQQAEGVSFATGQTDLTLQWGAPDPVSSFASVVGTDSLTVVVHPDNPVTSLSLEALLSTYTGKLPAWDWDYLGQNPAPLTAYAYSPALDIQRIFTSAWSATPSSLNREVALVPGPAEMRAAVATDRSALGFLPHTWVDSSVKPIRIDPVPLSWQKQPILAISSMEPQGAARAFLLCLQEEKEP</sequence>
<proteinExistence type="predicted"/>
<dbReference type="SUPFAM" id="SSF53850">
    <property type="entry name" value="Periplasmic binding protein-like II"/>
    <property type="match status" value="1"/>
</dbReference>
<comment type="caution">
    <text evidence="1">The sequence shown here is derived from an EMBL/GenBank/DDBJ whole genome shotgun (WGS) entry which is preliminary data.</text>
</comment>
<accession>A0A7C4KJ66</accession>
<dbReference type="AlphaFoldDB" id="A0A7C4KJ66"/>
<dbReference type="PROSITE" id="PS51257">
    <property type="entry name" value="PROKAR_LIPOPROTEIN"/>
    <property type="match status" value="1"/>
</dbReference>
<protein>
    <recommendedName>
        <fullName evidence="2">PBP domain-containing protein</fullName>
    </recommendedName>
</protein>
<reference evidence="1" key="1">
    <citation type="journal article" date="2020" name="mSystems">
        <title>Genome- and Community-Level Interaction Insights into Carbon Utilization and Element Cycling Functions of Hydrothermarchaeota in Hydrothermal Sediment.</title>
        <authorList>
            <person name="Zhou Z."/>
            <person name="Liu Y."/>
            <person name="Xu W."/>
            <person name="Pan J."/>
            <person name="Luo Z.H."/>
            <person name="Li M."/>
        </authorList>
    </citation>
    <scope>NUCLEOTIDE SEQUENCE [LARGE SCALE GENOMIC DNA]</scope>
    <source>
        <strain evidence="1">SpSt-573</strain>
    </source>
</reference>
<dbReference type="EMBL" id="DSYK01000746">
    <property type="protein sequence ID" value="HGS23122.1"/>
    <property type="molecule type" value="Genomic_DNA"/>
</dbReference>